<dbReference type="EMBL" id="JAUSVL010000001">
    <property type="protein sequence ID" value="MDQ0290973.1"/>
    <property type="molecule type" value="Genomic_DNA"/>
</dbReference>
<dbReference type="InterPro" id="IPR029052">
    <property type="entry name" value="Metallo-depent_PP-like"/>
</dbReference>
<dbReference type="GO" id="GO:0008758">
    <property type="term" value="F:UDP-2,3-diacylglucosamine hydrolase activity"/>
    <property type="evidence" value="ECO:0007669"/>
    <property type="project" value="TreeGrafter"/>
</dbReference>
<protein>
    <submittedName>
        <fullName evidence="4">MPP superfamily phosphohydrolase</fullName>
    </submittedName>
</protein>
<reference evidence="4" key="1">
    <citation type="submission" date="2023-07" db="EMBL/GenBank/DDBJ databases">
        <title>Genomic Encyclopedia of Type Strains, Phase IV (KMG-IV): sequencing the most valuable type-strain genomes for metagenomic binning, comparative biology and taxonomic classification.</title>
        <authorList>
            <person name="Goeker M."/>
        </authorList>
    </citation>
    <scope>NUCLEOTIDE SEQUENCE</scope>
    <source>
        <strain evidence="4">DSM 24202</strain>
    </source>
</reference>
<dbReference type="PANTHER" id="PTHR31302:SF31">
    <property type="entry name" value="PHOSPHODIESTERASE YAEI"/>
    <property type="match status" value="1"/>
</dbReference>
<evidence type="ECO:0000313" key="5">
    <source>
        <dbReference type="Proteomes" id="UP001238163"/>
    </source>
</evidence>
<comment type="caution">
    <text evidence="4">The sequence shown here is derived from an EMBL/GenBank/DDBJ whole genome shotgun (WGS) entry which is preliminary data.</text>
</comment>
<dbReference type="GO" id="GO:0016020">
    <property type="term" value="C:membrane"/>
    <property type="evidence" value="ECO:0007669"/>
    <property type="project" value="GOC"/>
</dbReference>
<dbReference type="InterPro" id="IPR004843">
    <property type="entry name" value="Calcineurin-like_PHP"/>
</dbReference>
<sequence>MGKRILRRQDFGWKFQLLRIVSPFLFAAGFCTYWLESSKITLRRWPLDGQELPVPMTGPLRILHLTDPHLSGNAAVRRLENAISLGLAQQPDLALFTGDFEFDDREDLSAAVHAALLRLGTAVPTYACLGNHDYASGEHGKAVRKPQSRLADIRACLAKCQIQLLQNQRQEIVIRGQRLAIVGLGDWWWGDMKGKKCLKMAGSEDLPVLLMSHNPDTHVFLQPFAWNVMFSGHAHAGQFRLPFTQRYPFAPLRDRSLARPGLHALKGGRVLCESAGVGAYLGVRLNSPADVTVLDIGEGVSANAPEGPAPAAPPQ</sequence>
<proteinExistence type="predicted"/>
<gene>
    <name evidence="4" type="ORF">J3R75_003080</name>
</gene>
<keyword evidence="2" id="KW-0378">Hydrolase</keyword>
<dbReference type="RefSeq" id="WP_307263094.1">
    <property type="nucleotide sequence ID" value="NZ_JAUSVL010000001.1"/>
</dbReference>
<evidence type="ECO:0000256" key="1">
    <source>
        <dbReference type="ARBA" id="ARBA00022723"/>
    </source>
</evidence>
<keyword evidence="1" id="KW-0479">Metal-binding</keyword>
<organism evidence="4 5">
    <name type="scientific">Oligosphaera ethanolica</name>
    <dbReference type="NCBI Taxonomy" id="760260"/>
    <lineage>
        <taxon>Bacteria</taxon>
        <taxon>Pseudomonadati</taxon>
        <taxon>Lentisphaerota</taxon>
        <taxon>Oligosphaeria</taxon>
        <taxon>Oligosphaerales</taxon>
        <taxon>Oligosphaeraceae</taxon>
        <taxon>Oligosphaera</taxon>
    </lineage>
</organism>
<evidence type="ECO:0000313" key="4">
    <source>
        <dbReference type="EMBL" id="MDQ0290973.1"/>
    </source>
</evidence>
<evidence type="ECO:0000259" key="3">
    <source>
        <dbReference type="Pfam" id="PF00149"/>
    </source>
</evidence>
<dbReference type="GO" id="GO:0009245">
    <property type="term" value="P:lipid A biosynthetic process"/>
    <property type="evidence" value="ECO:0007669"/>
    <property type="project" value="TreeGrafter"/>
</dbReference>
<feature type="domain" description="Calcineurin-like phosphoesterase" evidence="3">
    <location>
        <begin position="60"/>
        <end position="236"/>
    </location>
</feature>
<dbReference type="InterPro" id="IPR051158">
    <property type="entry name" value="Metallophosphoesterase_sf"/>
</dbReference>
<dbReference type="PANTHER" id="PTHR31302">
    <property type="entry name" value="TRANSMEMBRANE PROTEIN WITH METALLOPHOSPHOESTERASE DOMAIN-RELATED"/>
    <property type="match status" value="1"/>
</dbReference>
<dbReference type="Pfam" id="PF00149">
    <property type="entry name" value="Metallophos"/>
    <property type="match status" value="1"/>
</dbReference>
<dbReference type="AlphaFoldDB" id="A0AAE3VID4"/>
<evidence type="ECO:0000256" key="2">
    <source>
        <dbReference type="ARBA" id="ARBA00022801"/>
    </source>
</evidence>
<dbReference type="Gene3D" id="3.60.21.10">
    <property type="match status" value="1"/>
</dbReference>
<name>A0AAE3VID4_9BACT</name>
<dbReference type="GO" id="GO:0046872">
    <property type="term" value="F:metal ion binding"/>
    <property type="evidence" value="ECO:0007669"/>
    <property type="project" value="UniProtKB-KW"/>
</dbReference>
<dbReference type="SUPFAM" id="SSF56300">
    <property type="entry name" value="Metallo-dependent phosphatases"/>
    <property type="match status" value="1"/>
</dbReference>
<keyword evidence="5" id="KW-1185">Reference proteome</keyword>
<dbReference type="Proteomes" id="UP001238163">
    <property type="component" value="Unassembled WGS sequence"/>
</dbReference>
<accession>A0AAE3VID4</accession>